<proteinExistence type="predicted"/>
<keyword evidence="1" id="KW-0812">Transmembrane</keyword>
<keyword evidence="1" id="KW-0472">Membrane</keyword>
<evidence type="ECO:0000256" key="1">
    <source>
        <dbReference type="SAM" id="Phobius"/>
    </source>
</evidence>
<name>A0A101M2U9_PICGL</name>
<dbReference type="EMBL" id="LKAM01000002">
    <property type="protein sequence ID" value="KUM49872.1"/>
    <property type="molecule type" value="Genomic_DNA"/>
</dbReference>
<keyword evidence="2" id="KW-0496">Mitochondrion</keyword>
<gene>
    <name evidence="2" type="ORF">ABT39_MTgene3099</name>
</gene>
<keyword evidence="1" id="KW-1133">Transmembrane helix</keyword>
<protein>
    <submittedName>
        <fullName evidence="2">Uncharacterized protein</fullName>
    </submittedName>
</protein>
<accession>A0A101M2U9</accession>
<reference evidence="2" key="1">
    <citation type="journal article" date="2015" name="Genome Biol. Evol.">
        <title>Organellar Genomes of White Spruce (Picea glauca): Assembly and Annotation.</title>
        <authorList>
            <person name="Jackman S.D."/>
            <person name="Warren R.L."/>
            <person name="Gibb E.A."/>
            <person name="Vandervalk B.P."/>
            <person name="Mohamadi H."/>
            <person name="Chu J."/>
            <person name="Raymond A."/>
            <person name="Pleasance S."/>
            <person name="Coope R."/>
            <person name="Wildung M.R."/>
            <person name="Ritland C.E."/>
            <person name="Bousquet J."/>
            <person name="Jones S.J."/>
            <person name="Bohlmann J."/>
            <person name="Birol I."/>
        </authorList>
    </citation>
    <scope>NUCLEOTIDE SEQUENCE [LARGE SCALE GENOMIC DNA]</scope>
    <source>
        <tissue evidence="2">Flushing bud</tissue>
    </source>
</reference>
<comment type="caution">
    <text evidence="2">The sequence shown here is derived from an EMBL/GenBank/DDBJ whole genome shotgun (WGS) entry which is preliminary data.</text>
</comment>
<sequence length="62" mass="6918">MNSSVLPLMVLFIFSCPACRVFFVYLVEHKAFTIEGGKHTQKLTYGDINTSHYHLLNASAGV</sequence>
<evidence type="ECO:0000313" key="2">
    <source>
        <dbReference type="EMBL" id="KUM49872.1"/>
    </source>
</evidence>
<geneLocation type="mitochondrion" evidence="2"/>
<organism evidence="2">
    <name type="scientific">Picea glauca</name>
    <name type="common">White spruce</name>
    <name type="synonym">Pinus glauca</name>
    <dbReference type="NCBI Taxonomy" id="3330"/>
    <lineage>
        <taxon>Eukaryota</taxon>
        <taxon>Viridiplantae</taxon>
        <taxon>Streptophyta</taxon>
        <taxon>Embryophyta</taxon>
        <taxon>Tracheophyta</taxon>
        <taxon>Spermatophyta</taxon>
        <taxon>Pinopsida</taxon>
        <taxon>Pinidae</taxon>
        <taxon>Conifers I</taxon>
        <taxon>Pinales</taxon>
        <taxon>Pinaceae</taxon>
        <taxon>Picea</taxon>
    </lineage>
</organism>
<dbReference type="AlphaFoldDB" id="A0A101M2U9"/>
<feature type="transmembrane region" description="Helical" evidence="1">
    <location>
        <begin position="6"/>
        <end position="27"/>
    </location>
</feature>